<feature type="domain" description="USP32 N-terminal" evidence="1">
    <location>
        <begin position="16"/>
        <end position="91"/>
    </location>
</feature>
<reference evidence="2" key="1">
    <citation type="submission" date="2022-11" db="EMBL/GenBank/DDBJ databases">
        <title>Centuries of genome instability and evolution in soft-shell clam transmissible cancer (bioRxiv).</title>
        <authorList>
            <person name="Hart S.F.M."/>
            <person name="Yonemitsu M.A."/>
            <person name="Giersch R.M."/>
            <person name="Beal B.F."/>
            <person name="Arriagada G."/>
            <person name="Davis B.W."/>
            <person name="Ostrander E.A."/>
            <person name="Goff S.P."/>
            <person name="Metzger M.J."/>
        </authorList>
    </citation>
    <scope>NUCLEOTIDE SEQUENCE</scope>
    <source>
        <strain evidence="2">MELC-2E11</strain>
        <tissue evidence="2">Siphon/mantle</tissue>
    </source>
</reference>
<accession>A0ABY7DYZ3</accession>
<dbReference type="Pfam" id="PF25265">
    <property type="entry name" value="USP32_N"/>
    <property type="match status" value="1"/>
</dbReference>
<protein>
    <submittedName>
        <fullName evidence="2">UBP32-like protein</fullName>
    </submittedName>
</protein>
<dbReference type="InterPro" id="IPR057368">
    <property type="entry name" value="USP32_N"/>
</dbReference>
<organism evidence="2 3">
    <name type="scientific">Mya arenaria</name>
    <name type="common">Soft-shell clam</name>
    <dbReference type="NCBI Taxonomy" id="6604"/>
    <lineage>
        <taxon>Eukaryota</taxon>
        <taxon>Metazoa</taxon>
        <taxon>Spiralia</taxon>
        <taxon>Lophotrochozoa</taxon>
        <taxon>Mollusca</taxon>
        <taxon>Bivalvia</taxon>
        <taxon>Autobranchia</taxon>
        <taxon>Heteroconchia</taxon>
        <taxon>Euheterodonta</taxon>
        <taxon>Imparidentia</taxon>
        <taxon>Neoheterodontei</taxon>
        <taxon>Myida</taxon>
        <taxon>Myoidea</taxon>
        <taxon>Myidae</taxon>
        <taxon>Mya</taxon>
    </lineage>
</organism>
<keyword evidence="3" id="KW-1185">Reference proteome</keyword>
<sequence length="220" mass="23784">MGGKDSKLSYISQEDALRRVTDAELKRLKDAFKRVSTIGGFMTETVFMREMLFKAFGGSPKGLTFKELLAGMVVLTKGSKEEKIKLTYNCQQNAACRRQLVSKARGKRHPKISGKWQLGGRAAAARIKLPPPCDLAGDSPFTTAAGRRLSDLVATALRPPDNLTVAGRFRIAVLPPTDIDCRLPASALPPADILKSGGGMSVAERWQAGCWRVALLAGNV</sequence>
<dbReference type="Gene3D" id="1.10.238.10">
    <property type="entry name" value="EF-hand"/>
    <property type="match status" value="1"/>
</dbReference>
<name>A0ABY7DYZ3_MYAAR</name>
<proteinExistence type="predicted"/>
<evidence type="ECO:0000313" key="3">
    <source>
        <dbReference type="Proteomes" id="UP001164746"/>
    </source>
</evidence>
<evidence type="ECO:0000259" key="1">
    <source>
        <dbReference type="Pfam" id="PF25265"/>
    </source>
</evidence>
<dbReference type="Proteomes" id="UP001164746">
    <property type="component" value="Chromosome 4"/>
</dbReference>
<evidence type="ECO:0000313" key="2">
    <source>
        <dbReference type="EMBL" id="WAR02244.1"/>
    </source>
</evidence>
<dbReference type="EMBL" id="CP111015">
    <property type="protein sequence ID" value="WAR02244.1"/>
    <property type="molecule type" value="Genomic_DNA"/>
</dbReference>
<gene>
    <name evidence="2" type="ORF">MAR_008802</name>
</gene>